<gene>
    <name evidence="4" type="ORF">D0C36_01910</name>
</gene>
<dbReference type="SUPFAM" id="SSF48439">
    <property type="entry name" value="Protein prenylyltransferase"/>
    <property type="match status" value="1"/>
</dbReference>
<keyword evidence="1" id="KW-0677">Repeat</keyword>
<organism evidence="4 5">
    <name type="scientific">Mucilaginibacter conchicola</name>
    <dbReference type="NCBI Taxonomy" id="2303333"/>
    <lineage>
        <taxon>Bacteria</taxon>
        <taxon>Pseudomonadati</taxon>
        <taxon>Bacteroidota</taxon>
        <taxon>Sphingobacteriia</taxon>
        <taxon>Sphingobacteriales</taxon>
        <taxon>Sphingobacteriaceae</taxon>
        <taxon>Mucilaginibacter</taxon>
    </lineage>
</organism>
<feature type="signal peptide" evidence="3">
    <location>
        <begin position="1"/>
        <end position="20"/>
    </location>
</feature>
<evidence type="ECO:0000313" key="4">
    <source>
        <dbReference type="EMBL" id="RFZ94336.1"/>
    </source>
</evidence>
<evidence type="ECO:0000256" key="1">
    <source>
        <dbReference type="ARBA" id="ARBA00022737"/>
    </source>
</evidence>
<dbReference type="InterPro" id="IPR019734">
    <property type="entry name" value="TPR_rpt"/>
</dbReference>
<dbReference type="Pfam" id="PF13414">
    <property type="entry name" value="TPR_11"/>
    <property type="match status" value="1"/>
</dbReference>
<dbReference type="Proteomes" id="UP000264217">
    <property type="component" value="Unassembled WGS sequence"/>
</dbReference>
<dbReference type="PANTHER" id="PTHR45586:SF1">
    <property type="entry name" value="LIPOPOLYSACCHARIDE ASSEMBLY PROTEIN B"/>
    <property type="match status" value="1"/>
</dbReference>
<evidence type="ECO:0000313" key="5">
    <source>
        <dbReference type="Proteomes" id="UP000264217"/>
    </source>
</evidence>
<dbReference type="PANTHER" id="PTHR45586">
    <property type="entry name" value="TPR REPEAT-CONTAINING PROTEIN PA4667"/>
    <property type="match status" value="1"/>
</dbReference>
<dbReference type="OrthoDB" id="739506at2"/>
<keyword evidence="5" id="KW-1185">Reference proteome</keyword>
<dbReference type="InterPro" id="IPR011990">
    <property type="entry name" value="TPR-like_helical_dom_sf"/>
</dbReference>
<name>A0A372NW52_9SPHI</name>
<dbReference type="SMART" id="SM00028">
    <property type="entry name" value="TPR"/>
    <property type="match status" value="4"/>
</dbReference>
<dbReference type="Gene3D" id="1.25.40.10">
    <property type="entry name" value="Tetratricopeptide repeat domain"/>
    <property type="match status" value="2"/>
</dbReference>
<reference evidence="4 5" key="1">
    <citation type="submission" date="2018-08" db="EMBL/GenBank/DDBJ databases">
        <title>Mucilaginibacter sp. MYSH2.</title>
        <authorList>
            <person name="Seo T."/>
        </authorList>
    </citation>
    <scope>NUCLEOTIDE SEQUENCE [LARGE SCALE GENOMIC DNA]</scope>
    <source>
        <strain evidence="4 5">MYSH2</strain>
    </source>
</reference>
<dbReference type="InterPro" id="IPR051012">
    <property type="entry name" value="CellSynth/LPSAsmb/PSIAsmb"/>
</dbReference>
<evidence type="ECO:0000256" key="2">
    <source>
        <dbReference type="ARBA" id="ARBA00022803"/>
    </source>
</evidence>
<dbReference type="AlphaFoldDB" id="A0A372NW52"/>
<dbReference type="Pfam" id="PF13432">
    <property type="entry name" value="TPR_16"/>
    <property type="match status" value="1"/>
</dbReference>
<keyword evidence="2" id="KW-0802">TPR repeat</keyword>
<accession>A0A372NW52</accession>
<evidence type="ECO:0000256" key="3">
    <source>
        <dbReference type="SAM" id="SignalP"/>
    </source>
</evidence>
<comment type="caution">
    <text evidence="4">The sequence shown here is derived from an EMBL/GenBank/DDBJ whole genome shotgun (WGS) entry which is preliminary data.</text>
</comment>
<sequence>MKIKFLMIGVLGLISTATFAQKGELSTAQSEFDKYQGLKSQPALAKPALAKAQEAIDKASANEKTSTMPLTWAVKASIYAGLIEASDQNAPETALPFFNTASEALKKAQELDTKGENKKWIDNAKITLAQYQGNKGAKEFNAGKFEDAYKSFDYYRSMNPEDTTALLYTAMAAYNAKKYPEAATNYAKLVTTKYSKADSTYADLVSTYLIAKDTANALKAIDEGLTKYPKHSKLRAHQIDIALKQGKQKEVVDKLTSAIAADPKNRDLYYYAGLAYSQAADSYTAAKIAKAAPAAKATMEAEKKQNSDKAAEMYKKAIEIDPNYFEATLNLGFVYLSPAIDTYNAANKLPANKQKEYTAQIAKAGAMFDAAKPYLLKAVELNPKSADALNGLMTYYKGKRDDANANKIAAQIKALGN</sequence>
<keyword evidence="3" id="KW-0732">Signal</keyword>
<protein>
    <submittedName>
        <fullName evidence="4">Tetratricopeptide repeat protein</fullName>
    </submittedName>
</protein>
<feature type="chain" id="PRO_5016960300" evidence="3">
    <location>
        <begin position="21"/>
        <end position="417"/>
    </location>
</feature>
<dbReference type="RefSeq" id="WP_117389900.1">
    <property type="nucleotide sequence ID" value="NZ_QWDC01000001.1"/>
</dbReference>
<proteinExistence type="predicted"/>
<dbReference type="EMBL" id="QWDC01000001">
    <property type="protein sequence ID" value="RFZ94336.1"/>
    <property type="molecule type" value="Genomic_DNA"/>
</dbReference>